<dbReference type="OrthoDB" id="9789727at2"/>
<name>A0A2P8EVN7_9RHOB</name>
<dbReference type="PIRSF" id="PIRSF036979">
    <property type="entry name" value="Arginase"/>
    <property type="match status" value="1"/>
</dbReference>
<comment type="cofactor">
    <cofactor evidence="4">
        <name>Mn(2+)</name>
        <dbReference type="ChEBI" id="CHEBI:29035"/>
    </cofactor>
    <text evidence="4">Binds 2 manganese ions per subunit.</text>
</comment>
<feature type="binding site" evidence="4">
    <location>
        <position position="161"/>
    </location>
    <ligand>
        <name>Mn(2+)</name>
        <dbReference type="ChEBI" id="CHEBI:29035"/>
        <label>1</label>
    </ligand>
</feature>
<reference evidence="6 7" key="1">
    <citation type="submission" date="2018-03" db="EMBL/GenBank/DDBJ databases">
        <title>Genomic Encyclopedia of Archaeal and Bacterial Type Strains, Phase II (KMG-II): from individual species to whole genera.</title>
        <authorList>
            <person name="Goeker M."/>
        </authorList>
    </citation>
    <scope>NUCLEOTIDE SEQUENCE [LARGE SCALE GENOMIC DNA]</scope>
    <source>
        <strain evidence="6 7">DSM 100673</strain>
    </source>
</reference>
<dbReference type="Gene3D" id="3.40.800.10">
    <property type="entry name" value="Ureohydrolase domain"/>
    <property type="match status" value="1"/>
</dbReference>
<dbReference type="EMBL" id="PYGJ01000033">
    <property type="protein sequence ID" value="PSL13485.1"/>
    <property type="molecule type" value="Genomic_DNA"/>
</dbReference>
<feature type="binding site" evidence="4">
    <location>
        <position position="163"/>
    </location>
    <ligand>
        <name>Mn(2+)</name>
        <dbReference type="ChEBI" id="CHEBI:29035"/>
        <label>1</label>
    </ligand>
</feature>
<comment type="similarity">
    <text evidence="1">Belongs to the arginase family. Agmatinase subfamily.</text>
</comment>
<dbReference type="PRINTS" id="PR00116">
    <property type="entry name" value="ARGINASE"/>
</dbReference>
<dbReference type="GO" id="GO:0033389">
    <property type="term" value="P:putrescine biosynthetic process from arginine, via agmatine"/>
    <property type="evidence" value="ECO:0007669"/>
    <property type="project" value="TreeGrafter"/>
</dbReference>
<evidence type="ECO:0000256" key="4">
    <source>
        <dbReference type="PIRSR" id="PIRSR036979-1"/>
    </source>
</evidence>
<dbReference type="PROSITE" id="PS51409">
    <property type="entry name" value="ARGINASE_2"/>
    <property type="match status" value="1"/>
</dbReference>
<dbReference type="GO" id="GO:0046872">
    <property type="term" value="F:metal ion binding"/>
    <property type="evidence" value="ECO:0007669"/>
    <property type="project" value="UniProtKB-KW"/>
</dbReference>
<keyword evidence="7" id="KW-1185">Reference proteome</keyword>
<feature type="binding site" evidence="4">
    <location>
        <position position="132"/>
    </location>
    <ligand>
        <name>Mn(2+)</name>
        <dbReference type="ChEBI" id="CHEBI:29035"/>
        <label>1</label>
    </ligand>
</feature>
<evidence type="ECO:0000256" key="2">
    <source>
        <dbReference type="ARBA" id="ARBA00022723"/>
    </source>
</evidence>
<protein>
    <submittedName>
        <fullName evidence="6">Agmatinase</fullName>
    </submittedName>
</protein>
<feature type="binding site" evidence="4">
    <location>
        <position position="256"/>
    </location>
    <ligand>
        <name>Mn(2+)</name>
        <dbReference type="ChEBI" id="CHEBI:29035"/>
        <label>1</label>
    </ligand>
</feature>
<organism evidence="6 7">
    <name type="scientific">Shimia abyssi</name>
    <dbReference type="NCBI Taxonomy" id="1662395"/>
    <lineage>
        <taxon>Bacteria</taxon>
        <taxon>Pseudomonadati</taxon>
        <taxon>Pseudomonadota</taxon>
        <taxon>Alphaproteobacteria</taxon>
        <taxon>Rhodobacterales</taxon>
        <taxon>Roseobacteraceae</taxon>
    </lineage>
</organism>
<feature type="binding site" evidence="4">
    <location>
        <position position="165"/>
    </location>
    <ligand>
        <name>Mn(2+)</name>
        <dbReference type="ChEBI" id="CHEBI:29035"/>
        <label>1</label>
    </ligand>
</feature>
<evidence type="ECO:0000256" key="1">
    <source>
        <dbReference type="ARBA" id="ARBA00009227"/>
    </source>
</evidence>
<keyword evidence="3 5" id="KW-0378">Hydrolase</keyword>
<keyword evidence="4" id="KW-0464">Manganese</keyword>
<dbReference type="GO" id="GO:0008783">
    <property type="term" value="F:agmatinase activity"/>
    <property type="evidence" value="ECO:0007669"/>
    <property type="project" value="TreeGrafter"/>
</dbReference>
<feature type="binding site" evidence="4">
    <location>
        <position position="254"/>
    </location>
    <ligand>
        <name>Mn(2+)</name>
        <dbReference type="ChEBI" id="CHEBI:29035"/>
        <label>1</label>
    </ligand>
</feature>
<sequence length="336" mass="35997">MTAAITTFHPPLAQPGYRLFDGPLQDVADAHADQIGVVGMPSDWTHSSRLGTRFGPDALRRATSLMQSLRPQGASFDPDTSRLTAPATDWLIDCGDAEITAQDVDATTEAIAAMTEALTVSGAIPLALGGDHYNSFPACLGYSRGLAKRAPNARFGYIQIDGHLDFSDRLGAWGSHNHATNARRISELPNIDVSNMVWVGIAGWVDGGDLALIEEQGGRVFSAGDVHKLGAAETMRQALAHAMKGCDELYLSIDIDAMDAGYLPGTGSIVHSGITPRQYYDLLDGLADAPLGGLDIVEVSPPLDPSERTEFLAAEMLFRILRRFRTRPVTGPVTEQ</sequence>
<accession>A0A2P8EVN7</accession>
<evidence type="ECO:0000256" key="3">
    <source>
        <dbReference type="ARBA" id="ARBA00022801"/>
    </source>
</evidence>
<evidence type="ECO:0000313" key="7">
    <source>
        <dbReference type="Proteomes" id="UP000240418"/>
    </source>
</evidence>
<dbReference type="AlphaFoldDB" id="A0A2P8EVN7"/>
<evidence type="ECO:0000256" key="5">
    <source>
        <dbReference type="RuleBase" id="RU003684"/>
    </source>
</evidence>
<dbReference type="PANTHER" id="PTHR11358">
    <property type="entry name" value="ARGINASE/AGMATINASE"/>
    <property type="match status" value="1"/>
</dbReference>
<dbReference type="InterPro" id="IPR023696">
    <property type="entry name" value="Ureohydrolase_dom_sf"/>
</dbReference>
<keyword evidence="2 4" id="KW-0479">Metal-binding</keyword>
<evidence type="ECO:0000313" key="6">
    <source>
        <dbReference type="EMBL" id="PSL13485.1"/>
    </source>
</evidence>
<dbReference type="SUPFAM" id="SSF52768">
    <property type="entry name" value="Arginase/deacetylase"/>
    <property type="match status" value="1"/>
</dbReference>
<comment type="caution">
    <text evidence="6">The sequence shown here is derived from an EMBL/GenBank/DDBJ whole genome shotgun (WGS) entry which is preliminary data.</text>
</comment>
<gene>
    <name evidence="6" type="ORF">CLV88_13311</name>
</gene>
<dbReference type="InterPro" id="IPR020855">
    <property type="entry name" value="Ureohydrolase_Mn_BS"/>
</dbReference>
<dbReference type="CDD" id="cd09990">
    <property type="entry name" value="Agmatinase-like"/>
    <property type="match status" value="1"/>
</dbReference>
<dbReference type="InterPro" id="IPR006035">
    <property type="entry name" value="Ureohydrolase"/>
</dbReference>
<proteinExistence type="inferred from homology"/>
<dbReference type="PANTHER" id="PTHR11358:SF26">
    <property type="entry name" value="GUANIDINO ACID HYDROLASE, MITOCHONDRIAL"/>
    <property type="match status" value="1"/>
</dbReference>
<dbReference type="Proteomes" id="UP000240418">
    <property type="component" value="Unassembled WGS sequence"/>
</dbReference>
<dbReference type="RefSeq" id="WP_106610661.1">
    <property type="nucleotide sequence ID" value="NZ_PYGJ01000033.1"/>
</dbReference>
<dbReference type="PROSITE" id="PS01053">
    <property type="entry name" value="ARGINASE_1"/>
    <property type="match status" value="1"/>
</dbReference>
<dbReference type="Pfam" id="PF00491">
    <property type="entry name" value="Arginase"/>
    <property type="match status" value="1"/>
</dbReference>